<protein>
    <submittedName>
        <fullName evidence="1">Abi-like protein</fullName>
    </submittedName>
</protein>
<dbReference type="AlphaFoldDB" id="A0A174RXH0"/>
<sequence length="222" mass="25995">MKYTDRIRLLSTARINKYKFACGEDKSKTIQLYQYNIKLSQRFYGIIGTFEIILRNLIDEHYTAKLGTDWIVMQAASGLLLEHDAADIHKLKTSYTNKGEYSHDKMVASFHFGFWTHLFTKRNYRVGGKTLLQIFPSKAHGLNQKQIYDDLSSIREFRNRIAHHEPICFDKAHTIDTTYARKHYTLIRTYIQFMGYNPDSIFLGVEKPDKILVKIDELKSSI</sequence>
<organism evidence="1 2">
    <name type="scientific">Bacteroides uniformis</name>
    <dbReference type="NCBI Taxonomy" id="820"/>
    <lineage>
        <taxon>Bacteria</taxon>
        <taxon>Pseudomonadati</taxon>
        <taxon>Bacteroidota</taxon>
        <taxon>Bacteroidia</taxon>
        <taxon>Bacteroidales</taxon>
        <taxon>Bacteroidaceae</taxon>
        <taxon>Bacteroides</taxon>
    </lineage>
</organism>
<evidence type="ECO:0000313" key="1">
    <source>
        <dbReference type="EMBL" id="CUP90293.1"/>
    </source>
</evidence>
<accession>A0A174RXH0</accession>
<name>A0A174RXH0_BACUN</name>
<proteinExistence type="predicted"/>
<dbReference type="RefSeq" id="WP_057253573.1">
    <property type="nucleotide sequence ID" value="NZ_CZAO01000012.1"/>
</dbReference>
<dbReference type="Proteomes" id="UP000095766">
    <property type="component" value="Unassembled WGS sequence"/>
</dbReference>
<reference evidence="1 2" key="1">
    <citation type="submission" date="2015-09" db="EMBL/GenBank/DDBJ databases">
        <authorList>
            <consortium name="Pathogen Informatics"/>
        </authorList>
    </citation>
    <scope>NUCLEOTIDE SEQUENCE [LARGE SCALE GENOMIC DNA]</scope>
    <source>
        <strain evidence="1 2">2789STDY5834898</strain>
    </source>
</reference>
<dbReference type="EMBL" id="CZAO01000012">
    <property type="protein sequence ID" value="CUP90293.1"/>
    <property type="molecule type" value="Genomic_DNA"/>
</dbReference>
<gene>
    <name evidence="1" type="ORF">ERS852510_02617</name>
</gene>
<evidence type="ECO:0000313" key="2">
    <source>
        <dbReference type="Proteomes" id="UP000095766"/>
    </source>
</evidence>